<dbReference type="RefSeq" id="WP_205281215.1">
    <property type="nucleotide sequence ID" value="NZ_JAFFPU010000075.1"/>
</dbReference>
<comment type="caution">
    <text evidence="1">The sequence shown here is derived from an EMBL/GenBank/DDBJ whole genome shotgun (WGS) entry which is preliminary data.</text>
</comment>
<evidence type="ECO:0000313" key="2">
    <source>
        <dbReference type="Proteomes" id="UP000724686"/>
    </source>
</evidence>
<organism evidence="1 2">
    <name type="scientific">Leptospira ainlahdjerensis</name>
    <dbReference type="NCBI Taxonomy" id="2810033"/>
    <lineage>
        <taxon>Bacteria</taxon>
        <taxon>Pseudomonadati</taxon>
        <taxon>Spirochaetota</taxon>
        <taxon>Spirochaetia</taxon>
        <taxon>Leptospirales</taxon>
        <taxon>Leptospiraceae</taxon>
        <taxon>Leptospira</taxon>
    </lineage>
</organism>
<name>A0ABS2UFX8_9LEPT</name>
<dbReference type="Proteomes" id="UP000724686">
    <property type="component" value="Unassembled WGS sequence"/>
</dbReference>
<dbReference type="EMBL" id="JAFFPU010000075">
    <property type="protein sequence ID" value="MBM9579269.1"/>
    <property type="molecule type" value="Genomic_DNA"/>
</dbReference>
<gene>
    <name evidence="1" type="ORF">JWG45_19160</name>
</gene>
<protein>
    <submittedName>
        <fullName evidence="1">Uncharacterized protein</fullName>
    </submittedName>
</protein>
<sequence length="295" mass="34290">MDQEFKRWTRLLGAIEAGKRIELTGYIFNDSFRLNLEKFLKLCLENYNKTDLTPVVYSVIQEMLLRSATSNLREVFAFERGLNPLDENEYDSSEEEFRKFLNTFDIATIRNSLKEKGLFLKVTIRHNETGMVAEVLHNSKMIPFVEERLRKYLSAAMGFKNLMEYYDLYPDDSEGREIGLALSILMLRETGMKPELLRIGSGPDIQTSRIEIPFGEGYKSIRKKILNDEEILPFPKEIHEESELPWKTSHCSYCGRTVDDRIFFSEIPKDIQLKNLPEPIRVGNGICAWCLSSYL</sequence>
<evidence type="ECO:0000313" key="1">
    <source>
        <dbReference type="EMBL" id="MBM9579269.1"/>
    </source>
</evidence>
<accession>A0ABS2UFX8</accession>
<keyword evidence="2" id="KW-1185">Reference proteome</keyword>
<reference evidence="1 2" key="1">
    <citation type="submission" date="2021-02" db="EMBL/GenBank/DDBJ databases">
        <title>Leptospira ainlahdjerensis sp. nov., Leptospira ainazelensis sp. nov., Leptospira abararensis sp. nov. and Leptospira chreensis sp. nov., four new species isolated from water sources in Algeria.</title>
        <authorList>
            <person name="Amara Korba A."/>
            <person name="Kainiu M."/>
            <person name="Vincent A.T."/>
            <person name="Mariet J.-F."/>
            <person name="Veyrier F.J."/>
            <person name="Goarant C."/>
            <person name="Picardeau M."/>
        </authorList>
    </citation>
    <scope>NUCLEOTIDE SEQUENCE [LARGE SCALE GENOMIC DNA]</scope>
    <source>
        <strain evidence="1 2">201903070</strain>
    </source>
</reference>
<proteinExistence type="predicted"/>